<gene>
    <name evidence="1" type="ORF">EV699_11288</name>
</gene>
<keyword evidence="2" id="KW-1185">Reference proteome</keyword>
<dbReference type="PROSITE" id="PS51257">
    <property type="entry name" value="PROKAR_LIPOPROTEIN"/>
    <property type="match status" value="1"/>
</dbReference>
<organism evidence="1 2">
    <name type="scientific">Plasticicumulans lactativorans</name>
    <dbReference type="NCBI Taxonomy" id="1133106"/>
    <lineage>
        <taxon>Bacteria</taxon>
        <taxon>Pseudomonadati</taxon>
        <taxon>Pseudomonadota</taxon>
        <taxon>Gammaproteobacteria</taxon>
        <taxon>Candidatus Competibacteraceae</taxon>
        <taxon>Plasticicumulans</taxon>
    </lineage>
</organism>
<evidence type="ECO:0008006" key="3">
    <source>
        <dbReference type="Google" id="ProtNLM"/>
    </source>
</evidence>
<dbReference type="AlphaFoldDB" id="A0A4R2L4R2"/>
<dbReference type="RefSeq" id="WP_132542989.1">
    <property type="nucleotide sequence ID" value="NZ_SLWY01000012.1"/>
</dbReference>
<name>A0A4R2L4R2_9GAMM</name>
<accession>A0A4R2L4R2</accession>
<reference evidence="1 2" key="1">
    <citation type="submission" date="2019-03" db="EMBL/GenBank/DDBJ databases">
        <title>Genomic Encyclopedia of Type Strains, Phase IV (KMG-IV): sequencing the most valuable type-strain genomes for metagenomic binning, comparative biology and taxonomic classification.</title>
        <authorList>
            <person name="Goeker M."/>
        </authorList>
    </citation>
    <scope>NUCLEOTIDE SEQUENCE [LARGE SCALE GENOMIC DNA]</scope>
    <source>
        <strain evidence="1 2">DSM 25287</strain>
    </source>
</reference>
<dbReference type="Proteomes" id="UP000295765">
    <property type="component" value="Unassembled WGS sequence"/>
</dbReference>
<comment type="caution">
    <text evidence="1">The sequence shown here is derived from an EMBL/GenBank/DDBJ whole genome shotgun (WGS) entry which is preliminary data.</text>
</comment>
<dbReference type="EMBL" id="SLWY01000012">
    <property type="protein sequence ID" value="TCO80752.1"/>
    <property type="molecule type" value="Genomic_DNA"/>
</dbReference>
<protein>
    <recommendedName>
        <fullName evidence="3">Lipoprotein</fullName>
    </recommendedName>
</protein>
<sequence>MMRRTAVVWWLWCFVLVLLGLAGCASSGPARGRPSVMTQRPGSKLADSFAVGGKLVYLPPGDWTLVAAEQHSTEYVAYGGESGPSFDLVHVAEVTAGRLNRGVRVAATEATGTGINWLDEPCKGDEGLFRLDHRRSFRNQSCIDIRSHSSGAGARAGGVHIPSDMITVAFTRYGMSDLLVVNYDFNPEAYGFADAAGAAWTPEQVRRDPRKAAFIEALKAWATAALPWVEYGYDGESEPTTPFPPAPQPAHS</sequence>
<evidence type="ECO:0000313" key="2">
    <source>
        <dbReference type="Proteomes" id="UP000295765"/>
    </source>
</evidence>
<proteinExistence type="predicted"/>
<evidence type="ECO:0000313" key="1">
    <source>
        <dbReference type="EMBL" id="TCO80752.1"/>
    </source>
</evidence>